<name>A0A4Y7IUZ6_PAPSO</name>
<evidence type="ECO:0000313" key="1">
    <source>
        <dbReference type="EMBL" id="RZC52507.1"/>
    </source>
</evidence>
<proteinExistence type="predicted"/>
<accession>A0A4Y7IUZ6</accession>
<dbReference type="Gramene" id="RZC52507">
    <property type="protein sequence ID" value="RZC52507"/>
    <property type="gene ID" value="C5167_020931"/>
</dbReference>
<protein>
    <submittedName>
        <fullName evidence="1">Uncharacterized protein</fullName>
    </submittedName>
</protein>
<dbReference type="Proteomes" id="UP000316621">
    <property type="component" value="Chromosome 2"/>
</dbReference>
<gene>
    <name evidence="1" type="ORF">C5167_020931</name>
</gene>
<keyword evidence="2" id="KW-1185">Reference proteome</keyword>
<dbReference type="EMBL" id="CM010716">
    <property type="protein sequence ID" value="RZC52507.1"/>
    <property type="molecule type" value="Genomic_DNA"/>
</dbReference>
<reference evidence="1 2" key="1">
    <citation type="journal article" date="2018" name="Science">
        <title>The opium poppy genome and morphinan production.</title>
        <authorList>
            <person name="Guo L."/>
            <person name="Winzer T."/>
            <person name="Yang X."/>
            <person name="Li Y."/>
            <person name="Ning Z."/>
            <person name="He Z."/>
            <person name="Teodor R."/>
            <person name="Lu Y."/>
            <person name="Bowser T.A."/>
            <person name="Graham I.A."/>
            <person name="Ye K."/>
        </authorList>
    </citation>
    <scope>NUCLEOTIDE SEQUENCE [LARGE SCALE GENOMIC DNA]</scope>
    <source>
        <strain evidence="2">cv. HN1</strain>
        <tissue evidence="1">Leaves</tissue>
    </source>
</reference>
<dbReference type="AlphaFoldDB" id="A0A4Y7IUZ6"/>
<organism evidence="1 2">
    <name type="scientific">Papaver somniferum</name>
    <name type="common">Opium poppy</name>
    <dbReference type="NCBI Taxonomy" id="3469"/>
    <lineage>
        <taxon>Eukaryota</taxon>
        <taxon>Viridiplantae</taxon>
        <taxon>Streptophyta</taxon>
        <taxon>Embryophyta</taxon>
        <taxon>Tracheophyta</taxon>
        <taxon>Spermatophyta</taxon>
        <taxon>Magnoliopsida</taxon>
        <taxon>Ranunculales</taxon>
        <taxon>Papaveraceae</taxon>
        <taxon>Papaveroideae</taxon>
        <taxon>Papaver</taxon>
    </lineage>
</organism>
<sequence>MINHNHDLEVKGISNPSNNGGTIANGPTIFYCYRSYTYKYSQIALIFPRHILIIFHPIYNRKFFKHIQLTEKLNFNTTHTQSNLKQVLHIINSGTNQTPSYPKPNNTLAASDYHWIILIQSGGSTIFLRWMYWYGSCWSGILMRSCNPSYTIRQVEEMQLYGEEWG</sequence>
<evidence type="ECO:0000313" key="2">
    <source>
        <dbReference type="Proteomes" id="UP000316621"/>
    </source>
</evidence>